<dbReference type="SUPFAM" id="SSF53850">
    <property type="entry name" value="Periplasmic binding protein-like II"/>
    <property type="match status" value="1"/>
</dbReference>
<dbReference type="eggNOG" id="COG0747">
    <property type="taxonomic scope" value="Bacteria"/>
</dbReference>
<dbReference type="PANTHER" id="PTHR30290">
    <property type="entry name" value="PERIPLASMIC BINDING COMPONENT OF ABC TRANSPORTER"/>
    <property type="match status" value="1"/>
</dbReference>
<evidence type="ECO:0000313" key="6">
    <source>
        <dbReference type="Proteomes" id="UP000002949"/>
    </source>
</evidence>
<dbReference type="RefSeq" id="WP_006200736.1">
    <property type="nucleotide sequence ID" value="NZ_AGSN01000065.1"/>
</dbReference>
<dbReference type="InterPro" id="IPR006311">
    <property type="entry name" value="TAT_signal"/>
</dbReference>
<dbReference type="Gene3D" id="3.40.190.10">
    <property type="entry name" value="Periplasmic binding protein-like II"/>
    <property type="match status" value="1"/>
</dbReference>
<dbReference type="Gene3D" id="3.10.105.10">
    <property type="entry name" value="Dipeptide-binding Protein, Domain 3"/>
    <property type="match status" value="1"/>
</dbReference>
<dbReference type="GO" id="GO:0015833">
    <property type="term" value="P:peptide transport"/>
    <property type="evidence" value="ECO:0007669"/>
    <property type="project" value="TreeGrafter"/>
</dbReference>
<accession>G6Y5U0</accession>
<evidence type="ECO:0000259" key="4">
    <source>
        <dbReference type="Pfam" id="PF00496"/>
    </source>
</evidence>
<dbReference type="EMBL" id="AGSN01000065">
    <property type="protein sequence ID" value="EHH12894.1"/>
    <property type="molecule type" value="Genomic_DNA"/>
</dbReference>
<gene>
    <name evidence="5" type="ORF">MEA186_06498</name>
</gene>
<keyword evidence="3" id="KW-0732">Signal</keyword>
<dbReference type="InterPro" id="IPR000914">
    <property type="entry name" value="SBP_5_dom"/>
</dbReference>
<dbReference type="STRING" id="1082933.A6B35_05300"/>
<dbReference type="Pfam" id="PF00496">
    <property type="entry name" value="SBP_bac_5"/>
    <property type="match status" value="1"/>
</dbReference>
<proteinExistence type="inferred from homology"/>
<comment type="similarity">
    <text evidence="2">Belongs to the bacterial solute-binding protein 5 family.</text>
</comment>
<reference evidence="5 6" key="1">
    <citation type="journal article" date="2012" name="J. Bacteriol.">
        <title>Draft Genome Sequence of Plant Growth-Promoting Rhizobium Mesorhizobium amorphae, Isolated from Zinc-Lead Mine Tailings.</title>
        <authorList>
            <person name="Hao X."/>
            <person name="Lin Y."/>
            <person name="Johnstone L."/>
            <person name="Baltrus D.A."/>
            <person name="Miller S.J."/>
            <person name="Wei G."/>
            <person name="Rensing C."/>
        </authorList>
    </citation>
    <scope>NUCLEOTIDE SEQUENCE [LARGE SCALE GENOMIC DNA]</scope>
    <source>
        <strain evidence="5 6">CCNWGS0123</strain>
    </source>
</reference>
<organism evidence="5 6">
    <name type="scientific">Mesorhizobium amorphae CCNWGS0123</name>
    <dbReference type="NCBI Taxonomy" id="1082933"/>
    <lineage>
        <taxon>Bacteria</taxon>
        <taxon>Pseudomonadati</taxon>
        <taxon>Pseudomonadota</taxon>
        <taxon>Alphaproteobacteria</taxon>
        <taxon>Hyphomicrobiales</taxon>
        <taxon>Phyllobacteriaceae</taxon>
        <taxon>Mesorhizobium</taxon>
    </lineage>
</organism>
<dbReference type="InterPro" id="IPR039424">
    <property type="entry name" value="SBP_5"/>
</dbReference>
<dbReference type="PANTHER" id="PTHR30290:SF38">
    <property type="entry name" value="D,D-DIPEPTIDE-BINDING PERIPLASMIC PROTEIN DDPA-RELATED"/>
    <property type="match status" value="1"/>
</dbReference>
<sequence length="370" mass="39923">MTEFELKLQSAAKLAANGRVSRRDFVQLALAAGLTATAANAMFVQAVRAEPKRGGTLKIGISDGAAVDTMDPGLYVNPFTTTALGGTLSNSLTEVDSKGNVVPDLAESFEPSDGAKKWVFKLRKGATFHNGRTVAADDVVASVRHHTVEGTKSVAKSLLATIKNVVADGAETVVFELDGGNADFPYIISDIAVMPAKEGVADWESGIRTGPYLLEKFEPGVIATFNKNPNYFKSDKGWFDRVECLAINDVTARTNALNTGEVHYMDRCDLKTLDILNQNPDLVISETTGYGHYVYVMNVQKAPFDNADVRNALKYSLNRDEIVQKVFLGHGAIGNDNPIAPTVKFAIAPQPKHVYDPDMVKSLLKKAGAE</sequence>
<evidence type="ECO:0000256" key="1">
    <source>
        <dbReference type="ARBA" id="ARBA00004418"/>
    </source>
</evidence>
<dbReference type="InterPro" id="IPR019546">
    <property type="entry name" value="TAT_signal_bac_arc"/>
</dbReference>
<name>G6Y5U0_9HYPH</name>
<dbReference type="CDD" id="cd08503">
    <property type="entry name" value="PBP2_NikA_DppA_OppA_like_17"/>
    <property type="match status" value="1"/>
</dbReference>
<keyword evidence="6" id="KW-1185">Reference proteome</keyword>
<dbReference type="NCBIfam" id="TIGR01409">
    <property type="entry name" value="TAT_signal_seq"/>
    <property type="match status" value="1"/>
</dbReference>
<dbReference type="GO" id="GO:1904680">
    <property type="term" value="F:peptide transmembrane transporter activity"/>
    <property type="evidence" value="ECO:0007669"/>
    <property type="project" value="TreeGrafter"/>
</dbReference>
<dbReference type="PROSITE" id="PS51318">
    <property type="entry name" value="TAT"/>
    <property type="match status" value="1"/>
</dbReference>
<dbReference type="Proteomes" id="UP000002949">
    <property type="component" value="Unassembled WGS sequence"/>
</dbReference>
<evidence type="ECO:0000313" key="5">
    <source>
        <dbReference type="EMBL" id="EHH12894.1"/>
    </source>
</evidence>
<feature type="non-terminal residue" evidence="5">
    <location>
        <position position="370"/>
    </location>
</feature>
<evidence type="ECO:0000256" key="3">
    <source>
        <dbReference type="ARBA" id="ARBA00022729"/>
    </source>
</evidence>
<dbReference type="AlphaFoldDB" id="G6Y5U0"/>
<protein>
    <submittedName>
        <fullName evidence="5">Extracellular solute-binding protein</fullName>
    </submittedName>
</protein>
<comment type="subcellular location">
    <subcellularLocation>
        <location evidence="1">Periplasm</location>
    </subcellularLocation>
</comment>
<feature type="domain" description="Solute-binding protein family 5" evidence="4">
    <location>
        <begin position="100"/>
        <end position="369"/>
    </location>
</feature>
<evidence type="ECO:0000256" key="2">
    <source>
        <dbReference type="ARBA" id="ARBA00005695"/>
    </source>
</evidence>